<name>A0A1R0KEP6_9PSEU</name>
<dbReference type="AlphaFoldDB" id="A0A1R0KEP6"/>
<dbReference type="STRING" id="76021.BS329_38735"/>
<protein>
    <submittedName>
        <fullName evidence="1">Uncharacterized protein</fullName>
    </submittedName>
</protein>
<dbReference type="Proteomes" id="UP000187486">
    <property type="component" value="Unassembled WGS sequence"/>
</dbReference>
<gene>
    <name evidence="1" type="ORF">BS329_38735</name>
</gene>
<comment type="caution">
    <text evidence="1">The sequence shown here is derived from an EMBL/GenBank/DDBJ whole genome shotgun (WGS) entry which is preliminary data.</text>
</comment>
<organism evidence="1 2">
    <name type="scientific">Amycolatopsis coloradensis</name>
    <dbReference type="NCBI Taxonomy" id="76021"/>
    <lineage>
        <taxon>Bacteria</taxon>
        <taxon>Bacillati</taxon>
        <taxon>Actinomycetota</taxon>
        <taxon>Actinomycetes</taxon>
        <taxon>Pseudonocardiales</taxon>
        <taxon>Pseudonocardiaceae</taxon>
        <taxon>Amycolatopsis</taxon>
    </lineage>
</organism>
<accession>A0A1R0KEP6</accession>
<evidence type="ECO:0000313" key="1">
    <source>
        <dbReference type="EMBL" id="OLZ43596.1"/>
    </source>
</evidence>
<sequence>MTVGDVFDLLWPHVPEAAEGLLLPGIPRWVAAVHPSRLCCGICAEAIERGDTQHRPRQAWWHRLLLDPGTGRVEERLYCSVHAEIAQLGEQDPW</sequence>
<keyword evidence="2" id="KW-1185">Reference proteome</keyword>
<dbReference type="EMBL" id="MQUQ01000031">
    <property type="protein sequence ID" value="OLZ43596.1"/>
    <property type="molecule type" value="Genomic_DNA"/>
</dbReference>
<evidence type="ECO:0000313" key="2">
    <source>
        <dbReference type="Proteomes" id="UP000187486"/>
    </source>
</evidence>
<reference evidence="1 2" key="1">
    <citation type="submission" date="2016-01" db="EMBL/GenBank/DDBJ databases">
        <title>Amycolatopsis coloradensis genome sequencing and assembly.</title>
        <authorList>
            <person name="Mayilraj S."/>
        </authorList>
    </citation>
    <scope>NUCLEOTIDE SEQUENCE [LARGE SCALE GENOMIC DNA]</scope>
    <source>
        <strain evidence="1 2">DSM 44225</strain>
    </source>
</reference>
<proteinExistence type="predicted"/>